<comment type="caution">
    <text evidence="1">The sequence shown here is derived from an EMBL/GenBank/DDBJ whole genome shotgun (WGS) entry which is preliminary data.</text>
</comment>
<gene>
    <name evidence="1" type="ORF">JMJ77_013152</name>
</gene>
<protein>
    <submittedName>
        <fullName evidence="1">Uncharacterized protein</fullName>
    </submittedName>
</protein>
<evidence type="ECO:0000313" key="2">
    <source>
        <dbReference type="Proteomes" id="UP000699042"/>
    </source>
</evidence>
<sequence>MSFRRIPRMLWVTEKLFNLTPSCQNPSLRCHCCTETSGHDIKSFLLQCCWQKTEDSSTLYTQSLWRLCNRFLYMTYLSSAVVSSDEAMALLSFRLSRG</sequence>
<dbReference type="EMBL" id="JAESDN010000005">
    <property type="protein sequence ID" value="KAG7050403.1"/>
    <property type="molecule type" value="Genomic_DNA"/>
</dbReference>
<keyword evidence="2" id="KW-1185">Reference proteome</keyword>
<organism evidence="1 2">
    <name type="scientific">Colletotrichum scovillei</name>
    <dbReference type="NCBI Taxonomy" id="1209932"/>
    <lineage>
        <taxon>Eukaryota</taxon>
        <taxon>Fungi</taxon>
        <taxon>Dikarya</taxon>
        <taxon>Ascomycota</taxon>
        <taxon>Pezizomycotina</taxon>
        <taxon>Sordariomycetes</taxon>
        <taxon>Hypocreomycetidae</taxon>
        <taxon>Glomerellales</taxon>
        <taxon>Glomerellaceae</taxon>
        <taxon>Colletotrichum</taxon>
        <taxon>Colletotrichum acutatum species complex</taxon>
    </lineage>
</organism>
<proteinExistence type="predicted"/>
<accession>A0A9P7UCE7</accession>
<name>A0A9P7UCE7_9PEZI</name>
<dbReference type="AlphaFoldDB" id="A0A9P7UCE7"/>
<dbReference type="Proteomes" id="UP000699042">
    <property type="component" value="Unassembled WGS sequence"/>
</dbReference>
<evidence type="ECO:0000313" key="1">
    <source>
        <dbReference type="EMBL" id="KAG7050403.1"/>
    </source>
</evidence>
<reference evidence="1" key="1">
    <citation type="submission" date="2021-05" db="EMBL/GenBank/DDBJ databases">
        <title>Comparative genomics of three Colletotrichum scovillei strains and genetic complementation revealed genes involved fungal growth and virulence on chili pepper.</title>
        <authorList>
            <person name="Hsieh D.-K."/>
            <person name="Chuang S.-C."/>
            <person name="Chen C.-Y."/>
            <person name="Chao Y.-T."/>
            <person name="Lu M.-Y.J."/>
            <person name="Lee M.-H."/>
            <person name="Shih M.-C."/>
        </authorList>
    </citation>
    <scope>NUCLEOTIDE SEQUENCE</scope>
    <source>
        <strain evidence="1">Coll-153</strain>
    </source>
</reference>